<reference evidence="1 2" key="1">
    <citation type="submission" date="2020-01" db="EMBL/GenBank/DDBJ databases">
        <title>Rhizobium genotypes associated with high levels of biological nitrogen fixation by grain legumes in a temperate-maritime cropping system.</title>
        <authorList>
            <person name="Maluk M."/>
            <person name="Francesc Ferrando Molina F."/>
            <person name="Lopez Del Egido L."/>
            <person name="Lafos M."/>
            <person name="Langarica-Fuentes A."/>
            <person name="Gebre Yohannes G."/>
            <person name="Young M.W."/>
            <person name="Martin P."/>
            <person name="Gantlett R."/>
            <person name="Kenicer G."/>
            <person name="Hawes C."/>
            <person name="Begg G.S."/>
            <person name="Quilliam R.S."/>
            <person name="Squire G.R."/>
            <person name="Poole P.S."/>
            <person name="Young P.W."/>
            <person name="Iannetta P.M."/>
            <person name="James E.K."/>
        </authorList>
    </citation>
    <scope>NUCLEOTIDE SEQUENCE [LARGE SCALE GENOMIC DNA]</scope>
    <source>
        <strain evidence="1 2">JHI944</strain>
    </source>
</reference>
<accession>A0A6P0DSM1</accession>
<protein>
    <submittedName>
        <fullName evidence="1">DUF4862 family protein</fullName>
    </submittedName>
</protein>
<organism evidence="1 2">
    <name type="scientific">Rhizobium leguminosarum</name>
    <dbReference type="NCBI Taxonomy" id="384"/>
    <lineage>
        <taxon>Bacteria</taxon>
        <taxon>Pseudomonadati</taxon>
        <taxon>Pseudomonadota</taxon>
        <taxon>Alphaproteobacteria</taxon>
        <taxon>Hyphomicrobiales</taxon>
        <taxon>Rhizobiaceae</taxon>
        <taxon>Rhizobium/Agrobacterium group</taxon>
        <taxon>Rhizobium</taxon>
    </lineage>
</organism>
<proteinExistence type="predicted"/>
<feature type="non-terminal residue" evidence="1">
    <location>
        <position position="135"/>
    </location>
</feature>
<dbReference type="EMBL" id="WXXP01001092">
    <property type="protein sequence ID" value="NEK55989.1"/>
    <property type="molecule type" value="Genomic_DNA"/>
</dbReference>
<comment type="caution">
    <text evidence="1">The sequence shown here is derived from an EMBL/GenBank/DDBJ whole genome shotgun (WGS) entry which is preliminary data.</text>
</comment>
<feature type="non-terminal residue" evidence="1">
    <location>
        <position position="1"/>
    </location>
</feature>
<dbReference type="SUPFAM" id="SSF51658">
    <property type="entry name" value="Xylose isomerase-like"/>
    <property type="match status" value="1"/>
</dbReference>
<gene>
    <name evidence="1" type="ORF">GUK36_42955</name>
</gene>
<dbReference type="InterPro" id="IPR036237">
    <property type="entry name" value="Xyl_isomerase-like_sf"/>
</dbReference>
<dbReference type="AlphaFoldDB" id="A0A6P0DSM1"/>
<dbReference type="InterPro" id="IPR032344">
    <property type="entry name" value="DUF4862"/>
</dbReference>
<evidence type="ECO:0000313" key="2">
    <source>
        <dbReference type="Proteomes" id="UP000471409"/>
    </source>
</evidence>
<dbReference type="Pfam" id="PF16154">
    <property type="entry name" value="DUF4862"/>
    <property type="match status" value="1"/>
</dbReference>
<name>A0A6P0DSM1_RHILE</name>
<sequence length="135" mass="14269">LIDDVRALHEMVGHPVVRWVEDHSAPSRKADAKALASSLAELSDLFEDAGLVIVVEHCDEAGGVGPGEKEFLSLDDEITAVVDTRVHLTINWGRSVVESHDPGRPARQVARLADAGVLGGVMLSGAGPDVTQYGP</sequence>
<dbReference type="Proteomes" id="UP000471409">
    <property type="component" value="Unassembled WGS sequence"/>
</dbReference>
<evidence type="ECO:0000313" key="1">
    <source>
        <dbReference type="EMBL" id="NEK55989.1"/>
    </source>
</evidence>